<accession>A0ABW2Z5Y8</accession>
<name>A0ABW2Z5Y8_9FLAO</name>
<dbReference type="InterPro" id="IPR029044">
    <property type="entry name" value="Nucleotide-diphossugar_trans"/>
</dbReference>
<feature type="domain" description="Glycosyltransferase 2-like" evidence="5">
    <location>
        <begin position="41"/>
        <end position="195"/>
    </location>
</feature>
<dbReference type="Pfam" id="PF00535">
    <property type="entry name" value="Glycos_transf_2"/>
    <property type="match status" value="1"/>
</dbReference>
<evidence type="ECO:0000259" key="5">
    <source>
        <dbReference type="Pfam" id="PF00535"/>
    </source>
</evidence>
<evidence type="ECO:0000256" key="3">
    <source>
        <dbReference type="ARBA" id="ARBA00022679"/>
    </source>
</evidence>
<dbReference type="Gene3D" id="3.90.550.10">
    <property type="entry name" value="Spore Coat Polysaccharide Biosynthesis Protein SpsA, Chain A"/>
    <property type="match status" value="1"/>
</dbReference>
<reference evidence="7" key="1">
    <citation type="journal article" date="2019" name="Int. J. Syst. Evol. Microbiol.">
        <title>The Global Catalogue of Microorganisms (GCM) 10K type strain sequencing project: providing services to taxonomists for standard genome sequencing and annotation.</title>
        <authorList>
            <consortium name="The Broad Institute Genomics Platform"/>
            <consortium name="The Broad Institute Genome Sequencing Center for Infectious Disease"/>
            <person name="Wu L."/>
            <person name="Ma J."/>
        </authorList>
    </citation>
    <scope>NUCLEOTIDE SEQUENCE [LARGE SCALE GENOMIC DNA]</scope>
    <source>
        <strain evidence="7">CCUG 60022</strain>
    </source>
</reference>
<dbReference type="SUPFAM" id="SSF53448">
    <property type="entry name" value="Nucleotide-diphospho-sugar transferases"/>
    <property type="match status" value="1"/>
</dbReference>
<evidence type="ECO:0000256" key="1">
    <source>
        <dbReference type="ARBA" id="ARBA00006739"/>
    </source>
</evidence>
<feature type="transmembrane region" description="Helical" evidence="4">
    <location>
        <begin position="340"/>
        <end position="363"/>
    </location>
</feature>
<comment type="caution">
    <text evidence="6">The sequence shown here is derived from an EMBL/GenBank/DDBJ whole genome shotgun (WGS) entry which is preliminary data.</text>
</comment>
<proteinExistence type="inferred from homology"/>
<evidence type="ECO:0000313" key="6">
    <source>
        <dbReference type="EMBL" id="MFD0761328.1"/>
    </source>
</evidence>
<evidence type="ECO:0000313" key="7">
    <source>
        <dbReference type="Proteomes" id="UP001597032"/>
    </source>
</evidence>
<gene>
    <name evidence="6" type="ORF">ACFQZW_04485</name>
</gene>
<dbReference type="PANTHER" id="PTHR43630:SF1">
    <property type="entry name" value="POLY-BETA-1,6-N-ACETYL-D-GLUCOSAMINE SYNTHASE"/>
    <property type="match status" value="1"/>
</dbReference>
<dbReference type="RefSeq" id="WP_298286053.1">
    <property type="nucleotide sequence ID" value="NZ_JBHTIC010000005.1"/>
</dbReference>
<sequence>MIYIIGIISFSYFLLIASFIIGFDKIKNVSNKDLSPKNNFSILVPFRNEADNLSNLLQSILNIKYPKNKFEIILINDDSSDDSELIVFNFIKQHPLIDSTLINNERNSNSPKKDAINTAIKIAKFEWIVTTDADCKVPTLWLQLFNQTIEKNKCLFIAAPVKFKNGKGLLYHFQNLNFLSLIGSTLGSFGINKPIMCNGANLCYNKEMFIKLNGFKGNEMVASGDDVFLMERILQTYPKKISYLKSLDATVETLSEQKEQLFYNQQLRWAAKTTAYKNQFSKIVGLVVFFNNLLLIFLGILAIFYPIYGCFFLTLFLLKLVLDSILILKTSFFLKSTESLIYYPLISVFHPFFIILIALMSLFKTTYKWKERRFEK</sequence>
<evidence type="ECO:0000256" key="2">
    <source>
        <dbReference type="ARBA" id="ARBA00022676"/>
    </source>
</evidence>
<dbReference type="InterPro" id="IPR001173">
    <property type="entry name" value="Glyco_trans_2-like"/>
</dbReference>
<dbReference type="EC" id="2.4.-.-" evidence="6"/>
<keyword evidence="3 6" id="KW-0808">Transferase</keyword>
<keyword evidence="7" id="KW-1185">Reference proteome</keyword>
<organism evidence="6 7">
    <name type="scientific">Lutibacter aestuarii</name>
    <dbReference type="NCBI Taxonomy" id="861111"/>
    <lineage>
        <taxon>Bacteria</taxon>
        <taxon>Pseudomonadati</taxon>
        <taxon>Bacteroidota</taxon>
        <taxon>Flavobacteriia</taxon>
        <taxon>Flavobacteriales</taxon>
        <taxon>Flavobacteriaceae</taxon>
        <taxon>Lutibacter</taxon>
    </lineage>
</organism>
<feature type="transmembrane region" description="Helical" evidence="4">
    <location>
        <begin position="6"/>
        <end position="23"/>
    </location>
</feature>
<comment type="similarity">
    <text evidence="1">Belongs to the glycosyltransferase 2 family.</text>
</comment>
<keyword evidence="2 6" id="KW-0328">Glycosyltransferase</keyword>
<dbReference type="PANTHER" id="PTHR43630">
    <property type="entry name" value="POLY-BETA-1,6-N-ACETYL-D-GLUCOSAMINE SYNTHASE"/>
    <property type="match status" value="1"/>
</dbReference>
<dbReference type="Proteomes" id="UP001597032">
    <property type="component" value="Unassembled WGS sequence"/>
</dbReference>
<keyword evidence="4" id="KW-1133">Transmembrane helix</keyword>
<keyword evidence="4" id="KW-0472">Membrane</keyword>
<keyword evidence="4" id="KW-0812">Transmembrane</keyword>
<dbReference type="EMBL" id="JBHTIC010000005">
    <property type="protein sequence ID" value="MFD0761328.1"/>
    <property type="molecule type" value="Genomic_DNA"/>
</dbReference>
<dbReference type="GO" id="GO:0016757">
    <property type="term" value="F:glycosyltransferase activity"/>
    <property type="evidence" value="ECO:0007669"/>
    <property type="project" value="UniProtKB-KW"/>
</dbReference>
<protein>
    <submittedName>
        <fullName evidence="6">Glycosyltransferase</fullName>
        <ecNumber evidence="6">2.4.-.-</ecNumber>
    </submittedName>
</protein>
<feature type="transmembrane region" description="Helical" evidence="4">
    <location>
        <begin position="283"/>
        <end position="305"/>
    </location>
</feature>
<evidence type="ECO:0000256" key="4">
    <source>
        <dbReference type="SAM" id="Phobius"/>
    </source>
</evidence>